<evidence type="ECO:0000256" key="2">
    <source>
        <dbReference type="ARBA" id="ARBA00006411"/>
    </source>
</evidence>
<dbReference type="AlphaFoldDB" id="A0A1X1RIT8"/>
<evidence type="ECO:0000256" key="1">
    <source>
        <dbReference type="ARBA" id="ARBA00004496"/>
    </source>
</evidence>
<keyword evidence="7" id="KW-1185">Reference proteome</keyword>
<dbReference type="InterPro" id="IPR025734">
    <property type="entry name" value="EspG"/>
</dbReference>
<comment type="subcellular location">
    <subcellularLocation>
        <location evidence="1">Cytoplasm</location>
    </subcellularLocation>
</comment>
<accession>A0A1X1RIT8</accession>
<dbReference type="Proteomes" id="UP000193907">
    <property type="component" value="Unassembled WGS sequence"/>
</dbReference>
<dbReference type="EMBL" id="PDKV01000018">
    <property type="protein sequence ID" value="PIB78190.1"/>
    <property type="molecule type" value="Genomic_DNA"/>
</dbReference>
<reference evidence="5 7" key="1">
    <citation type="submission" date="2016-01" db="EMBL/GenBank/DDBJ databases">
        <title>The new phylogeny of the genus Mycobacterium.</title>
        <authorList>
            <person name="Tarcisio F."/>
            <person name="Conor M."/>
            <person name="Antonella G."/>
            <person name="Elisabetta G."/>
            <person name="Giulia F.S."/>
            <person name="Sara T."/>
            <person name="Anna F."/>
            <person name="Clotilde B."/>
            <person name="Roberto B."/>
            <person name="Veronica D.S."/>
            <person name="Fabio R."/>
            <person name="Monica P."/>
            <person name="Olivier J."/>
            <person name="Enrico T."/>
            <person name="Nicola S."/>
        </authorList>
    </citation>
    <scope>NUCLEOTIDE SEQUENCE [LARGE SCALE GENOMIC DNA]</scope>
    <source>
        <strain evidence="5 7">DSM 44243</strain>
    </source>
</reference>
<proteinExistence type="inferred from homology"/>
<dbReference type="RefSeq" id="WP_062538710.1">
    <property type="nucleotide sequence ID" value="NZ_LQOM01000050.1"/>
</dbReference>
<dbReference type="STRING" id="28045.AWB95_21675"/>
<dbReference type="GO" id="GO:0005737">
    <property type="term" value="C:cytoplasm"/>
    <property type="evidence" value="ECO:0007669"/>
    <property type="project" value="UniProtKB-SubCell"/>
</dbReference>
<comment type="caution">
    <text evidence="5">The sequence shown here is derived from an EMBL/GenBank/DDBJ whole genome shotgun (WGS) entry which is preliminary data.</text>
</comment>
<dbReference type="OrthoDB" id="4741091at2"/>
<keyword evidence="3" id="KW-0963">Cytoplasm</keyword>
<comment type="similarity">
    <text evidence="2">Belongs to the EspG family.</text>
</comment>
<sequence length="272" mass="29107">MLTTTVDGLWVLQVLTGTEVIAPELGLRPHLPSGESRQVALAHPVTAELREQGVVDARGEVDAPVAEWLTVLCRRDVALFAQRQAPGAPAAAQTLVARYAGWSVAIERSAELIRIRGAGAAVTEDAADALLSAQIEYVCGPAAPAPLRPVTIERGALRAAATSPKTLRRFLVEERLDADQVLLLMSAVETRRTVQTSVVALQSGTTRAHIDDGAVTIIDTPDGRLVAEHVLSGGRTWMIVAPGTSSSIVSAVSRMMQRLPAQEEWHSHRKVF</sequence>
<evidence type="ECO:0000256" key="3">
    <source>
        <dbReference type="ARBA" id="ARBA00022490"/>
    </source>
</evidence>
<gene>
    <name evidence="5" type="ORF">AWB95_21675</name>
    <name evidence="6" type="ORF">CQY23_14915</name>
</gene>
<name>A0A1X1RIT8_MYCCE</name>
<organism evidence="5 7">
    <name type="scientific">Mycobacterium celatum</name>
    <dbReference type="NCBI Taxonomy" id="28045"/>
    <lineage>
        <taxon>Bacteria</taxon>
        <taxon>Bacillati</taxon>
        <taxon>Actinomycetota</taxon>
        <taxon>Actinomycetes</taxon>
        <taxon>Mycobacteriales</taxon>
        <taxon>Mycobacteriaceae</taxon>
        <taxon>Mycobacterium</taxon>
    </lineage>
</organism>
<dbReference type="Proteomes" id="UP000230971">
    <property type="component" value="Unassembled WGS sequence"/>
</dbReference>
<dbReference type="Pfam" id="PF14011">
    <property type="entry name" value="ESX-1_EspG"/>
    <property type="match status" value="1"/>
</dbReference>
<keyword evidence="4" id="KW-0143">Chaperone</keyword>
<reference evidence="6 8" key="2">
    <citation type="journal article" date="2017" name="Infect. Genet. Evol.">
        <title>The new phylogeny of the genus Mycobacterium: The old and the news.</title>
        <authorList>
            <person name="Tortoli E."/>
            <person name="Fedrizzi T."/>
            <person name="Meehan C.J."/>
            <person name="Trovato A."/>
            <person name="Grottola A."/>
            <person name="Giacobazzi E."/>
            <person name="Serpini G.F."/>
            <person name="Tagliazucchi S."/>
            <person name="Fabio A."/>
            <person name="Bettua C."/>
            <person name="Bertorelli R."/>
            <person name="Frascaro F."/>
            <person name="De Sanctis V."/>
            <person name="Pecorari M."/>
            <person name="Jousson O."/>
            <person name="Segata N."/>
            <person name="Cirillo D.M."/>
        </authorList>
    </citation>
    <scope>NUCLEOTIDE SEQUENCE [LARGE SCALE GENOMIC DNA]</scope>
    <source>
        <strain evidence="6 8">NCTC 12882</strain>
    </source>
</reference>
<evidence type="ECO:0000256" key="4">
    <source>
        <dbReference type="ARBA" id="ARBA00023186"/>
    </source>
</evidence>
<evidence type="ECO:0000313" key="8">
    <source>
        <dbReference type="Proteomes" id="UP000230971"/>
    </source>
</evidence>
<evidence type="ECO:0000313" key="5">
    <source>
        <dbReference type="EMBL" id="ORV06998.1"/>
    </source>
</evidence>
<evidence type="ECO:0000313" key="7">
    <source>
        <dbReference type="Proteomes" id="UP000193907"/>
    </source>
</evidence>
<dbReference type="EMBL" id="LQOM01000050">
    <property type="protein sequence ID" value="ORV06998.1"/>
    <property type="molecule type" value="Genomic_DNA"/>
</dbReference>
<protein>
    <submittedName>
        <fullName evidence="6">ESX secretion-associated protein EspG</fullName>
    </submittedName>
    <submittedName>
        <fullName evidence="5">Secretion protein EspG</fullName>
    </submittedName>
</protein>
<evidence type="ECO:0000313" key="6">
    <source>
        <dbReference type="EMBL" id="PIB78190.1"/>
    </source>
</evidence>